<gene>
    <name evidence="1" type="ORF">DFR31_0135</name>
</gene>
<organism evidence="1 2">
    <name type="scientific">Alkalispirillum mobile</name>
    <dbReference type="NCBI Taxonomy" id="85925"/>
    <lineage>
        <taxon>Bacteria</taxon>
        <taxon>Pseudomonadati</taxon>
        <taxon>Pseudomonadota</taxon>
        <taxon>Gammaproteobacteria</taxon>
        <taxon>Chromatiales</taxon>
        <taxon>Ectothiorhodospiraceae</taxon>
        <taxon>Alkalispirillum</taxon>
    </lineage>
</organism>
<comment type="caution">
    <text evidence="1">The sequence shown here is derived from an EMBL/GenBank/DDBJ whole genome shotgun (WGS) entry which is preliminary data.</text>
</comment>
<sequence length="70" mass="7617">MLDEDALNMQIRKFLKQVGVTSQREIEKAVQAGLEDGSLKLGDSLHAKVRLTVDGVGVDHEVTADLELKG</sequence>
<evidence type="ECO:0000313" key="1">
    <source>
        <dbReference type="EMBL" id="RLK50245.1"/>
    </source>
</evidence>
<dbReference type="AlphaFoldDB" id="A0A498C3K8"/>
<dbReference type="Pfam" id="PF20104">
    <property type="entry name" value="DUF6494"/>
    <property type="match status" value="1"/>
</dbReference>
<keyword evidence="2" id="KW-1185">Reference proteome</keyword>
<dbReference type="Proteomes" id="UP000275461">
    <property type="component" value="Unassembled WGS sequence"/>
</dbReference>
<evidence type="ECO:0000313" key="2">
    <source>
        <dbReference type="Proteomes" id="UP000275461"/>
    </source>
</evidence>
<dbReference type="InterPro" id="IPR045471">
    <property type="entry name" value="DUF6494"/>
</dbReference>
<dbReference type="EMBL" id="RCDA01000001">
    <property type="protein sequence ID" value="RLK50245.1"/>
    <property type="molecule type" value="Genomic_DNA"/>
</dbReference>
<reference evidence="1 2" key="1">
    <citation type="submission" date="2018-10" db="EMBL/GenBank/DDBJ databases">
        <title>Genomic Encyclopedia of Type Strains, Phase IV (KMG-IV): sequencing the most valuable type-strain genomes for metagenomic binning, comparative biology and taxonomic classification.</title>
        <authorList>
            <person name="Goeker M."/>
        </authorList>
    </citation>
    <scope>NUCLEOTIDE SEQUENCE [LARGE SCALE GENOMIC DNA]</scope>
    <source>
        <strain evidence="1 2">DSM 12769</strain>
    </source>
</reference>
<protein>
    <submittedName>
        <fullName evidence="1">Uncharacterized protein</fullName>
    </submittedName>
</protein>
<name>A0A498C3K8_9GAMM</name>
<proteinExistence type="predicted"/>
<dbReference type="RefSeq" id="WP_211328212.1">
    <property type="nucleotide sequence ID" value="NZ_RCDA01000001.1"/>
</dbReference>
<accession>A0A498C3K8</accession>